<name>A0A6J7WS27_9CAUD</name>
<organism evidence="2">
    <name type="scientific">uncultured Caudovirales phage</name>
    <dbReference type="NCBI Taxonomy" id="2100421"/>
    <lineage>
        <taxon>Viruses</taxon>
        <taxon>Duplodnaviria</taxon>
        <taxon>Heunggongvirae</taxon>
        <taxon>Uroviricota</taxon>
        <taxon>Caudoviricetes</taxon>
        <taxon>Peduoviridae</taxon>
        <taxon>Maltschvirus</taxon>
        <taxon>Maltschvirus maltsch</taxon>
    </lineage>
</organism>
<protein>
    <recommendedName>
        <fullName evidence="3">Capsule biosynthesis protein</fullName>
    </recommendedName>
</protein>
<feature type="transmembrane region" description="Helical" evidence="1">
    <location>
        <begin position="20"/>
        <end position="42"/>
    </location>
</feature>
<evidence type="ECO:0000313" key="2">
    <source>
        <dbReference type="EMBL" id="CAB5218133.1"/>
    </source>
</evidence>
<dbReference type="EMBL" id="LR798257">
    <property type="protein sequence ID" value="CAB5218133.1"/>
    <property type="molecule type" value="Genomic_DNA"/>
</dbReference>
<evidence type="ECO:0008006" key="3">
    <source>
        <dbReference type="Google" id="ProtNLM"/>
    </source>
</evidence>
<gene>
    <name evidence="2" type="ORF">UFOVP204_15</name>
</gene>
<keyword evidence="1" id="KW-0472">Membrane</keyword>
<keyword evidence="1" id="KW-1133">Transmembrane helix</keyword>
<dbReference type="Pfam" id="PF19883">
    <property type="entry name" value="DUF6356"/>
    <property type="match status" value="1"/>
</dbReference>
<proteinExistence type="predicted"/>
<keyword evidence="1" id="KW-0812">Transmembrane</keyword>
<dbReference type="InterPro" id="IPR045936">
    <property type="entry name" value="DUF6356"/>
</dbReference>
<evidence type="ECO:0000256" key="1">
    <source>
        <dbReference type="SAM" id="Phobius"/>
    </source>
</evidence>
<reference evidence="2" key="1">
    <citation type="submission" date="2020-05" db="EMBL/GenBank/DDBJ databases">
        <authorList>
            <person name="Chiriac C."/>
            <person name="Salcher M."/>
            <person name="Ghai R."/>
            <person name="Kavagutti S V."/>
        </authorList>
    </citation>
    <scope>NUCLEOTIDE SEQUENCE</scope>
</reference>
<accession>A0A6J7WS27</accession>
<sequence length="65" mass="7677">MKHLNLVHENYFKHMAEAWLIVLTLLFSAVVCFIHSIFPFAFKTTASTRLKWILNRTNQRQGNND</sequence>